<feature type="transmembrane region" description="Helical" evidence="6">
    <location>
        <begin position="294"/>
        <end position="312"/>
    </location>
</feature>
<evidence type="ECO:0000313" key="9">
    <source>
        <dbReference type="Proteomes" id="UP000431684"/>
    </source>
</evidence>
<dbReference type="OrthoDB" id="9176717at2"/>
<dbReference type="AlphaFoldDB" id="A0A6I3XF67"/>
<dbReference type="PANTHER" id="PTHR33406:SF10">
    <property type="entry name" value="SSD DOMAIN-CONTAINING PROTEIN"/>
    <property type="match status" value="1"/>
</dbReference>
<keyword evidence="5 6" id="KW-0472">Membrane</keyword>
<gene>
    <name evidence="8" type="ORF">GJV26_02525</name>
</gene>
<dbReference type="InterPro" id="IPR004869">
    <property type="entry name" value="MMPL_dom"/>
</dbReference>
<dbReference type="InterPro" id="IPR050545">
    <property type="entry name" value="Mycobact_MmpL"/>
</dbReference>
<keyword evidence="4 6" id="KW-1133">Transmembrane helix</keyword>
<reference evidence="8 9" key="1">
    <citation type="submission" date="2019-11" db="EMBL/GenBank/DDBJ databases">
        <title>Draft Genome Sequences of Six Type Strains of the Genus Massilia.</title>
        <authorList>
            <person name="Miess H."/>
            <person name="Frediansyah A."/>
            <person name="Goeker M."/>
            <person name="Gross H."/>
        </authorList>
    </citation>
    <scope>NUCLEOTIDE SEQUENCE [LARGE SCALE GENOMIC DNA]</scope>
    <source>
        <strain evidence="8 9">DSM 17513</strain>
    </source>
</reference>
<dbReference type="GO" id="GO:0005886">
    <property type="term" value="C:plasma membrane"/>
    <property type="evidence" value="ECO:0007669"/>
    <property type="project" value="UniProtKB-SubCell"/>
</dbReference>
<keyword evidence="3 6" id="KW-0812">Transmembrane</keyword>
<evidence type="ECO:0000256" key="3">
    <source>
        <dbReference type="ARBA" id="ARBA00022692"/>
    </source>
</evidence>
<evidence type="ECO:0000256" key="1">
    <source>
        <dbReference type="ARBA" id="ARBA00004651"/>
    </source>
</evidence>
<keyword evidence="2" id="KW-1003">Cell membrane</keyword>
<evidence type="ECO:0000256" key="6">
    <source>
        <dbReference type="SAM" id="Phobius"/>
    </source>
</evidence>
<dbReference type="Gene3D" id="1.20.1640.10">
    <property type="entry name" value="Multidrug efflux transporter AcrB transmembrane domain"/>
    <property type="match status" value="2"/>
</dbReference>
<feature type="transmembrane region" description="Helical" evidence="6">
    <location>
        <begin position="242"/>
        <end position="260"/>
    </location>
</feature>
<evidence type="ECO:0000256" key="2">
    <source>
        <dbReference type="ARBA" id="ARBA00022475"/>
    </source>
</evidence>
<evidence type="ECO:0000256" key="5">
    <source>
        <dbReference type="ARBA" id="ARBA00023136"/>
    </source>
</evidence>
<dbReference type="Proteomes" id="UP000431684">
    <property type="component" value="Unassembled WGS sequence"/>
</dbReference>
<dbReference type="EMBL" id="WNWM01000002">
    <property type="protein sequence ID" value="MUI11368.1"/>
    <property type="molecule type" value="Genomic_DNA"/>
</dbReference>
<dbReference type="PROSITE" id="PS50156">
    <property type="entry name" value="SSD"/>
    <property type="match status" value="1"/>
</dbReference>
<evidence type="ECO:0000313" key="8">
    <source>
        <dbReference type="EMBL" id="MUI11368.1"/>
    </source>
</evidence>
<dbReference type="RefSeq" id="WP_155707374.1">
    <property type="nucleotide sequence ID" value="NZ_BMWU01000016.1"/>
</dbReference>
<feature type="transmembrane region" description="Helical" evidence="6">
    <location>
        <begin position="689"/>
        <end position="711"/>
    </location>
</feature>
<dbReference type="Pfam" id="PF03176">
    <property type="entry name" value="MMPL"/>
    <property type="match status" value="2"/>
</dbReference>
<dbReference type="SUPFAM" id="SSF82866">
    <property type="entry name" value="Multidrug efflux transporter AcrB transmembrane domain"/>
    <property type="match status" value="2"/>
</dbReference>
<accession>A0A6I3XF67</accession>
<keyword evidence="9" id="KW-1185">Reference proteome</keyword>
<feature type="transmembrane region" description="Helical" evidence="6">
    <location>
        <begin position="365"/>
        <end position="393"/>
    </location>
</feature>
<feature type="transmembrane region" description="Helical" evidence="6">
    <location>
        <begin position="267"/>
        <end position="288"/>
    </location>
</feature>
<feature type="transmembrane region" description="Helical" evidence="6">
    <location>
        <begin position="731"/>
        <end position="753"/>
    </location>
</feature>
<dbReference type="InterPro" id="IPR000731">
    <property type="entry name" value="SSD"/>
</dbReference>
<proteinExistence type="predicted"/>
<feature type="transmembrane region" description="Helical" evidence="6">
    <location>
        <begin position="634"/>
        <end position="650"/>
    </location>
</feature>
<sequence length="806" mass="87905">MKASVTATNTGPVDFGRDSGNLLERMIFNHRRWVLLVCLVLTVVLGFMSRKVELNASFESVIPTSHPYIQNYLKHRNDLRGLGNTLRVVVETQGETVLDGQYLKTLQQINDDIFAVPGVERSYMQSLWTRGVRWIAVTEAGIDGGPVMPDTFDGSPASLQELRTNILRSGQVGSLVADDFKSTTIVVPLLDYDAQSNTKLDYKKLSERIEEIRGRYDGKGVRVYVVGFAKVMGDLIDGLGDVLLFFAIAIVIATAMVFWFNRCARSTVIVVVCSLVAVVWQLGLLPLLGFRLDPYSILVPFLVFAIGMSHGAQKMNGVMQDIGRGLDRVAAARNTFRRLFMAGFTALVCDAVGFAVLLWVDIAAIRALALIASLGVAILIFTNLILLPVLLTYTGVSPKAAARALAQENEAMDGRRQWLWRFLDLFTTRRWAAAAILLSVAGAVVGLRASANLQIGDLKAGAPELRQDSRYNRDNAYVASHYSTSSDVLAVMVTTPKDECANYETLTRVSDLQARLATVPGVDATSSFADLQRIMGGAFNEGSMKWMEIIPNQQALNSVITQSPRGLFNEDCNLLTVYVYLADHKAQTLQRVVDTAAAFARERDTQDVKFLLAAGNGGIEAATNSVVRDTNGKMLYGVYAAVILLCLVSFRSWRAVVVAVLPLVLTSILAEALMVALGMGVKVATLPVVALGVGIGVDYALYILSVTMLWLREGKSLSESYYRSLLFTGRVVMLTGFTLAAGVGTWIFSPIQFQADMGLLLAFMFLWNMLGALVLVPSLAVFLLPNKQASRSSRPATNATADKLVV</sequence>
<comment type="caution">
    <text evidence="8">The sequence shown here is derived from an EMBL/GenBank/DDBJ whole genome shotgun (WGS) entry which is preliminary data.</text>
</comment>
<name>A0A6I3XF67_9BURK</name>
<feature type="transmembrane region" description="Helical" evidence="6">
    <location>
        <begin position="759"/>
        <end position="784"/>
    </location>
</feature>
<evidence type="ECO:0000256" key="4">
    <source>
        <dbReference type="ARBA" id="ARBA00022989"/>
    </source>
</evidence>
<organism evidence="8 9">
    <name type="scientific">Pseudoduganella dura</name>
    <dbReference type="NCBI Taxonomy" id="321982"/>
    <lineage>
        <taxon>Bacteria</taxon>
        <taxon>Pseudomonadati</taxon>
        <taxon>Pseudomonadota</taxon>
        <taxon>Betaproteobacteria</taxon>
        <taxon>Burkholderiales</taxon>
        <taxon>Oxalobacteraceae</taxon>
        <taxon>Telluria group</taxon>
        <taxon>Pseudoduganella</taxon>
    </lineage>
</organism>
<feature type="transmembrane region" description="Helical" evidence="6">
    <location>
        <begin position="657"/>
        <end position="677"/>
    </location>
</feature>
<feature type="transmembrane region" description="Helical" evidence="6">
    <location>
        <begin position="431"/>
        <end position="449"/>
    </location>
</feature>
<comment type="subcellular location">
    <subcellularLocation>
        <location evidence="1">Cell membrane</location>
        <topology evidence="1">Multi-pass membrane protein</topology>
    </subcellularLocation>
</comment>
<feature type="transmembrane region" description="Helical" evidence="6">
    <location>
        <begin position="33"/>
        <end position="49"/>
    </location>
</feature>
<feature type="domain" description="SSD" evidence="7">
    <location>
        <begin position="271"/>
        <end position="393"/>
    </location>
</feature>
<dbReference type="PANTHER" id="PTHR33406">
    <property type="entry name" value="MEMBRANE PROTEIN MJ1562-RELATED"/>
    <property type="match status" value="1"/>
</dbReference>
<feature type="transmembrane region" description="Helical" evidence="6">
    <location>
        <begin position="339"/>
        <end position="359"/>
    </location>
</feature>
<evidence type="ECO:0000259" key="7">
    <source>
        <dbReference type="PROSITE" id="PS50156"/>
    </source>
</evidence>
<protein>
    <submittedName>
        <fullName evidence="8">MMPL family transporter</fullName>
    </submittedName>
</protein>